<dbReference type="PRINTS" id="PR01011">
    <property type="entry name" value="GLUTPROXDASE"/>
</dbReference>
<evidence type="ECO:0000256" key="3">
    <source>
        <dbReference type="ARBA" id="ARBA00023002"/>
    </source>
</evidence>
<dbReference type="PROSITE" id="PS00763">
    <property type="entry name" value="GLUTATHIONE_PEROXID_2"/>
    <property type="match status" value="1"/>
</dbReference>
<dbReference type="InterPro" id="IPR000195">
    <property type="entry name" value="Rab-GAP-TBC_dom"/>
</dbReference>
<dbReference type="Proteomes" id="UP000285060">
    <property type="component" value="Unassembled WGS sequence"/>
</dbReference>
<gene>
    <name evidence="6" type="ORF">DYB32_001010</name>
</gene>
<dbReference type="PANTHER" id="PTHR11592">
    <property type="entry name" value="GLUTATHIONE PEROXIDASE"/>
    <property type="match status" value="1"/>
</dbReference>
<dbReference type="InterPro" id="IPR029760">
    <property type="entry name" value="GPX_CS"/>
</dbReference>
<reference evidence="6 7" key="1">
    <citation type="submission" date="2018-08" db="EMBL/GenBank/DDBJ databases">
        <title>Aphanomyces genome sequencing and annotation.</title>
        <authorList>
            <person name="Minardi D."/>
            <person name="Oidtmann B."/>
            <person name="Van Der Giezen M."/>
            <person name="Studholme D.J."/>
        </authorList>
    </citation>
    <scope>NUCLEOTIDE SEQUENCE [LARGE SCALE GENOMIC DNA]</scope>
    <source>
        <strain evidence="6 7">NJM0002</strain>
    </source>
</reference>
<sequence length="422" mass="48522">MQPALHRVLNAISEAEDGYCQGMNFIAAVFLVQGFSEEHAYIVFLYLLKHKHLSQNVEAQLMDLQFEDLLHHFKAIVKQADTYQVVVDALIIPPHVDAPGGVLAQTARRSSKPFAAWPYLRHRTLGPMLAQACERGTLNEAVWERWKAENGDDVEAHQVIADEMKTPLELATTWIYSDIEAVAMVLYGKICLHCNDKFPMVPLFTTKQCLDCEYFYCRQHCFEHHRCSKSSKGVMRLDSVQLMYDEHEVVEERVFVRPCSSKWYCTHRDCHGVFNLFRKRYKCGICNYSVCSLHVKSRLTQLNYTQLAELDTKYRDKGLQILAFPCNQFGGQEPGTNEEIMDFVKTFGISFPFFAKCDVNGSNTIPVFQYLKHNLGGLLGNFIKWNFTKFLVDRNGLPFQRYNPQTAPFDIEADIVELLGKQ</sequence>
<dbReference type="Pfam" id="PF00566">
    <property type="entry name" value="RabGAP-TBC"/>
    <property type="match status" value="1"/>
</dbReference>
<accession>A0A3R6VH59</accession>
<dbReference type="GO" id="GO:0006979">
    <property type="term" value="P:response to oxidative stress"/>
    <property type="evidence" value="ECO:0007669"/>
    <property type="project" value="InterPro"/>
</dbReference>
<evidence type="ECO:0000256" key="2">
    <source>
        <dbReference type="ARBA" id="ARBA00022559"/>
    </source>
</evidence>
<dbReference type="VEuPathDB" id="FungiDB:H310_02282"/>
<dbReference type="AlphaFoldDB" id="A0A3R6VH59"/>
<dbReference type="GO" id="GO:0004601">
    <property type="term" value="F:peroxidase activity"/>
    <property type="evidence" value="ECO:0007669"/>
    <property type="project" value="UniProtKB-KW"/>
</dbReference>
<proteinExistence type="inferred from homology"/>
<comment type="caution">
    <text evidence="6">The sequence shown here is derived from an EMBL/GenBank/DDBJ whole genome shotgun (WGS) entry which is preliminary data.</text>
</comment>
<dbReference type="InterPro" id="IPR000889">
    <property type="entry name" value="Glutathione_peroxidase"/>
</dbReference>
<organism evidence="6 7">
    <name type="scientific">Aphanomyces invadans</name>
    <dbReference type="NCBI Taxonomy" id="157072"/>
    <lineage>
        <taxon>Eukaryota</taxon>
        <taxon>Sar</taxon>
        <taxon>Stramenopiles</taxon>
        <taxon>Oomycota</taxon>
        <taxon>Saprolegniomycetes</taxon>
        <taxon>Saprolegniales</taxon>
        <taxon>Verrucalvaceae</taxon>
        <taxon>Aphanomyces</taxon>
    </lineage>
</organism>
<dbReference type="PROSITE" id="PS51355">
    <property type="entry name" value="GLUTATHIONE_PEROXID_3"/>
    <property type="match status" value="1"/>
</dbReference>
<dbReference type="Pfam" id="PF00255">
    <property type="entry name" value="GSHPx"/>
    <property type="match status" value="1"/>
</dbReference>
<dbReference type="SUPFAM" id="SSF47923">
    <property type="entry name" value="Ypt/Rab-GAP domain of gyp1p"/>
    <property type="match status" value="1"/>
</dbReference>
<feature type="domain" description="Rab-GAP TBC" evidence="5">
    <location>
        <begin position="2"/>
        <end position="80"/>
    </location>
</feature>
<dbReference type="EMBL" id="QUSY01000033">
    <property type="protein sequence ID" value="RHY34330.1"/>
    <property type="molecule type" value="Genomic_DNA"/>
</dbReference>
<keyword evidence="7" id="KW-1185">Reference proteome</keyword>
<evidence type="ECO:0000313" key="6">
    <source>
        <dbReference type="EMBL" id="RHY34330.1"/>
    </source>
</evidence>
<name>A0A3R6VH59_9STRA</name>
<dbReference type="Gene3D" id="1.10.8.270">
    <property type="entry name" value="putative rabgap domain of human tbc1 domain family member 14 like domains"/>
    <property type="match status" value="1"/>
</dbReference>
<evidence type="ECO:0000259" key="5">
    <source>
        <dbReference type="Pfam" id="PF00566"/>
    </source>
</evidence>
<dbReference type="PANTHER" id="PTHR11592:SF78">
    <property type="entry name" value="GLUTATHIONE PEROXIDASE"/>
    <property type="match status" value="1"/>
</dbReference>
<dbReference type="VEuPathDB" id="FungiDB:H310_02281"/>
<evidence type="ECO:0000313" key="7">
    <source>
        <dbReference type="Proteomes" id="UP000285060"/>
    </source>
</evidence>
<evidence type="ECO:0000256" key="1">
    <source>
        <dbReference type="ARBA" id="ARBA00006926"/>
    </source>
</evidence>
<keyword evidence="2 4" id="KW-0575">Peroxidase</keyword>
<evidence type="ECO:0000256" key="4">
    <source>
        <dbReference type="RuleBase" id="RU000499"/>
    </source>
</evidence>
<comment type="similarity">
    <text evidence="1 4">Belongs to the glutathione peroxidase family.</text>
</comment>
<keyword evidence="3 4" id="KW-0560">Oxidoreductase</keyword>
<dbReference type="Gene3D" id="3.40.30.10">
    <property type="entry name" value="Glutaredoxin"/>
    <property type="match status" value="1"/>
</dbReference>
<dbReference type="CDD" id="cd00340">
    <property type="entry name" value="GSH_Peroxidase"/>
    <property type="match status" value="1"/>
</dbReference>
<dbReference type="SUPFAM" id="SSF52833">
    <property type="entry name" value="Thioredoxin-like"/>
    <property type="match status" value="1"/>
</dbReference>
<dbReference type="InterPro" id="IPR036249">
    <property type="entry name" value="Thioredoxin-like_sf"/>
</dbReference>
<protein>
    <recommendedName>
        <fullName evidence="4">Glutathione peroxidase</fullName>
    </recommendedName>
</protein>
<dbReference type="InterPro" id="IPR035969">
    <property type="entry name" value="Rab-GAP_TBC_sf"/>
</dbReference>